<dbReference type="PANTHER" id="PTHR12697:SF38">
    <property type="entry name" value="PBS LYASE HEAT DOMAIN PROTEIN REPEAT-CONTAINING PROTEIN"/>
    <property type="match status" value="1"/>
</dbReference>
<organism evidence="1 2">
    <name type="scientific">Saccharomonospora amisosensis</name>
    <dbReference type="NCBI Taxonomy" id="1128677"/>
    <lineage>
        <taxon>Bacteria</taxon>
        <taxon>Bacillati</taxon>
        <taxon>Actinomycetota</taxon>
        <taxon>Actinomycetes</taxon>
        <taxon>Pseudonocardiales</taxon>
        <taxon>Pseudonocardiaceae</taxon>
        <taxon>Saccharomonospora</taxon>
    </lineage>
</organism>
<evidence type="ECO:0000313" key="1">
    <source>
        <dbReference type="EMBL" id="NIJ11936.1"/>
    </source>
</evidence>
<dbReference type="InterPro" id="IPR016024">
    <property type="entry name" value="ARM-type_fold"/>
</dbReference>
<dbReference type="SUPFAM" id="SSF48371">
    <property type="entry name" value="ARM repeat"/>
    <property type="match status" value="1"/>
</dbReference>
<dbReference type="GO" id="GO:0016491">
    <property type="term" value="F:oxidoreductase activity"/>
    <property type="evidence" value="ECO:0007669"/>
    <property type="project" value="TreeGrafter"/>
</dbReference>
<keyword evidence="2" id="KW-1185">Reference proteome</keyword>
<accession>A0A7X5ZQX7</accession>
<dbReference type="AlphaFoldDB" id="A0A7X5ZQX7"/>
<dbReference type="Gene3D" id="1.25.10.10">
    <property type="entry name" value="Leucine-rich Repeat Variant"/>
    <property type="match status" value="2"/>
</dbReference>
<name>A0A7X5ZQX7_9PSEU</name>
<evidence type="ECO:0000313" key="2">
    <source>
        <dbReference type="Proteomes" id="UP000545493"/>
    </source>
</evidence>
<dbReference type="EMBL" id="JAAOYM010000001">
    <property type="protein sequence ID" value="NIJ11936.1"/>
    <property type="molecule type" value="Genomic_DNA"/>
</dbReference>
<dbReference type="SMART" id="SM00567">
    <property type="entry name" value="EZ_HEAT"/>
    <property type="match status" value="5"/>
</dbReference>
<sequence length="305" mass="31113">MAGRSSARILALLELADEAPTVEELAGYLADPDAEVRRTALSVLSEAAEDWAEASPVFAAALADPDAGVRDRAIDLLAELREVLIAGTEFADALRAATTQPDPAVRIAAIGSLWRHGLSTEAELTGLLNDSVEYVRAEAILGLVSLDALDAIDAAAADPSATVRLAVARAVAAVGDPRGVTTLITLSGDSDPLVRAAALNGMAATGCTEAAVAIAASALTDPAWQVRQGAAAALSAADPADAVGPLITAATDGNLDVRKAAVRALLPRIAGRPAVRAALEHARSDVDADVRAFARMGLTATDHDR</sequence>
<dbReference type="Pfam" id="PF12765">
    <property type="entry name" value="Cohesin_HEAT"/>
    <property type="match status" value="2"/>
</dbReference>
<dbReference type="InterPro" id="IPR011989">
    <property type="entry name" value="ARM-like"/>
</dbReference>
<protein>
    <submittedName>
        <fullName evidence="1">HEAT repeat protein</fullName>
    </submittedName>
</protein>
<dbReference type="InterPro" id="IPR026003">
    <property type="entry name" value="Cohesin_HEAT"/>
</dbReference>
<dbReference type="InterPro" id="IPR004155">
    <property type="entry name" value="PBS_lyase_HEAT"/>
</dbReference>
<gene>
    <name evidence="1" type="ORF">FHU38_002280</name>
</gene>
<dbReference type="Proteomes" id="UP000545493">
    <property type="component" value="Unassembled WGS sequence"/>
</dbReference>
<proteinExistence type="predicted"/>
<dbReference type="RefSeq" id="WP_243852236.1">
    <property type="nucleotide sequence ID" value="NZ_JAAOYM010000001.1"/>
</dbReference>
<comment type="caution">
    <text evidence="1">The sequence shown here is derived from an EMBL/GenBank/DDBJ whole genome shotgun (WGS) entry which is preliminary data.</text>
</comment>
<dbReference type="PANTHER" id="PTHR12697">
    <property type="entry name" value="PBS LYASE HEAT-LIKE PROTEIN"/>
    <property type="match status" value="1"/>
</dbReference>
<dbReference type="Pfam" id="PF13646">
    <property type="entry name" value="HEAT_2"/>
    <property type="match status" value="1"/>
</dbReference>
<reference evidence="1 2" key="1">
    <citation type="submission" date="2020-03" db="EMBL/GenBank/DDBJ databases">
        <title>Sequencing the genomes of 1000 actinobacteria strains.</title>
        <authorList>
            <person name="Klenk H.-P."/>
        </authorList>
    </citation>
    <scope>NUCLEOTIDE SEQUENCE [LARGE SCALE GENOMIC DNA]</scope>
    <source>
        <strain evidence="1 2">DSM 45685</strain>
    </source>
</reference>